<comment type="subcellular location">
    <subcellularLocation>
        <location evidence="2 8">Cytoplasm</location>
    </subcellularLocation>
</comment>
<dbReference type="Pfam" id="PF17876">
    <property type="entry name" value="CSD2"/>
    <property type="match status" value="1"/>
</dbReference>
<comment type="catalytic activity">
    <reaction evidence="1 8">
        <text>Exonucleolytic cleavage in the 3'- to 5'-direction to yield nucleoside 5'-phosphates.</text>
        <dbReference type="EC" id="3.1.13.1"/>
    </reaction>
</comment>
<keyword evidence="4 8" id="KW-0540">Nuclease</keyword>
<dbReference type="NCBIfam" id="TIGR00358">
    <property type="entry name" value="3_prime_RNase"/>
    <property type="match status" value="1"/>
</dbReference>
<dbReference type="SUPFAM" id="SSF50249">
    <property type="entry name" value="Nucleic acid-binding proteins"/>
    <property type="match status" value="4"/>
</dbReference>
<keyword evidence="7 8" id="KW-0694">RNA-binding</keyword>
<sequence length="715" mass="82333">MARKKKKKKRAGLPSDKEVIAAMRKAGRPMFLRELYHLLNIPTADRKEFRTLIKRLTKEGRLIHIKGKRYGLPEQMQLVTGRLKVHPDGYGVLEPEEPKKPVVHVPPNRLKGALDGDKVIVRVETPHRKRPEGTVIRILERARRYIVGFFYRGRRVSTVIPEDERLPFEILIPPEATKGAQDGEMVVAEITDFSPGRRIPEGRIVEVLGDPEELSTQLKAVIYKYELPHRFSRAVKEELKALPDEVTPEDMAGREDLRKIPFVTIDGETAKDFDDAVYVRKLPKGWRLYVAIADVAHYVAKGSALDKEAYARGTSVYFPGTVVPMFPEKLSNHLCSLNPYVDRLAMVVVIDFDREGNRRRVRFTEAVIKSHERLTYNLVKAIVVDKEPALRKKYRRLLTPLENAARLCTLLREKRLARGSIDFDLPEPEVVLDTQGQPEDIVRRERHFAHFIIEEFMIAANEAVAEFLTEKGYPILYRVHEAPDMEKLKEFVDFAATLGLHLKLPPQPEPSWFQMVIEQVEGKPYAYLVNTILLRCLKQAKYSPDNIGHFGLASECYCHFTSPIRRYPDLVVHRALKAALKKKKPPYFLEQLEEMGRHLSERERVAMEAEREALDRVRVMLMKEHVGEVFEGVISAVTSFGFFVELFDIYASGVVRLVDLPDDYYVLDEKHHRLVGRHTGKTFQVGDLVRVKVKEVNVSRRHITFELVEKINPRN</sequence>
<dbReference type="EC" id="3.1.13.1" evidence="8"/>
<evidence type="ECO:0000256" key="6">
    <source>
        <dbReference type="ARBA" id="ARBA00022839"/>
    </source>
</evidence>
<name>A0A7V5U3K6_9BACT</name>
<dbReference type="Proteomes" id="UP000886101">
    <property type="component" value="Unassembled WGS sequence"/>
</dbReference>
<dbReference type="NCBIfam" id="TIGR02063">
    <property type="entry name" value="RNase_R"/>
    <property type="match status" value="1"/>
</dbReference>
<dbReference type="InterPro" id="IPR050180">
    <property type="entry name" value="RNR_Ribonuclease"/>
</dbReference>
<dbReference type="SMART" id="SM00357">
    <property type="entry name" value="CSP"/>
    <property type="match status" value="1"/>
</dbReference>
<dbReference type="InterPro" id="IPR012340">
    <property type="entry name" value="NA-bd_OB-fold"/>
</dbReference>
<dbReference type="InterPro" id="IPR004476">
    <property type="entry name" value="RNase_II/RNase_R"/>
</dbReference>
<dbReference type="HAMAP" id="MF_01895">
    <property type="entry name" value="RNase_R"/>
    <property type="match status" value="1"/>
</dbReference>
<dbReference type="AlphaFoldDB" id="A0A7V5U3K6"/>
<dbReference type="EMBL" id="DROK01000283">
    <property type="protein sequence ID" value="HHI98101.1"/>
    <property type="molecule type" value="Genomic_DNA"/>
</dbReference>
<dbReference type="PANTHER" id="PTHR23355:SF9">
    <property type="entry name" value="DIS3-LIKE EXONUCLEASE 2"/>
    <property type="match status" value="1"/>
</dbReference>
<dbReference type="GO" id="GO:0006402">
    <property type="term" value="P:mRNA catabolic process"/>
    <property type="evidence" value="ECO:0007669"/>
    <property type="project" value="TreeGrafter"/>
</dbReference>
<dbReference type="Pfam" id="PF00773">
    <property type="entry name" value="RNB"/>
    <property type="match status" value="1"/>
</dbReference>
<comment type="caution">
    <text evidence="10">The sequence shown here is derived from an EMBL/GenBank/DDBJ whole genome shotgun (WGS) entry which is preliminary data.</text>
</comment>
<evidence type="ECO:0000313" key="10">
    <source>
        <dbReference type="EMBL" id="HHI98101.1"/>
    </source>
</evidence>
<dbReference type="SMART" id="SM00316">
    <property type="entry name" value="S1"/>
    <property type="match status" value="1"/>
</dbReference>
<keyword evidence="6 8" id="KW-0269">Exonuclease</keyword>
<protein>
    <recommendedName>
        <fullName evidence="8">Ribonuclease R</fullName>
        <shortName evidence="8">RNase R</shortName>
        <ecNumber evidence="8">3.1.13.1</ecNumber>
    </recommendedName>
</protein>
<dbReference type="Gene3D" id="2.40.50.140">
    <property type="entry name" value="Nucleic acid-binding proteins"/>
    <property type="match status" value="2"/>
</dbReference>
<organism evidence="10">
    <name type="scientific">Thermodesulfatator atlanticus</name>
    <dbReference type="NCBI Taxonomy" id="501497"/>
    <lineage>
        <taxon>Bacteria</taxon>
        <taxon>Pseudomonadati</taxon>
        <taxon>Thermodesulfobacteriota</taxon>
        <taxon>Thermodesulfobacteria</taxon>
        <taxon>Thermodesulfobacteriales</taxon>
        <taxon>Thermodesulfatatoraceae</taxon>
        <taxon>Thermodesulfatator</taxon>
    </lineage>
</organism>
<dbReference type="InterPro" id="IPR001900">
    <property type="entry name" value="RNase_II/R"/>
</dbReference>
<evidence type="ECO:0000256" key="3">
    <source>
        <dbReference type="ARBA" id="ARBA00022490"/>
    </source>
</evidence>
<evidence type="ECO:0000256" key="2">
    <source>
        <dbReference type="ARBA" id="ARBA00004496"/>
    </source>
</evidence>
<evidence type="ECO:0000256" key="8">
    <source>
        <dbReference type="HAMAP-Rule" id="MF_01895"/>
    </source>
</evidence>
<gene>
    <name evidence="8 10" type="primary">rnr</name>
    <name evidence="10" type="ORF">ENJ96_09675</name>
</gene>
<evidence type="ECO:0000256" key="5">
    <source>
        <dbReference type="ARBA" id="ARBA00022801"/>
    </source>
</evidence>
<dbReference type="PROSITE" id="PS50126">
    <property type="entry name" value="S1"/>
    <property type="match status" value="1"/>
</dbReference>
<evidence type="ECO:0000259" key="9">
    <source>
        <dbReference type="PROSITE" id="PS50126"/>
    </source>
</evidence>
<accession>A0A7V5U3K6</accession>
<dbReference type="Pfam" id="PF00575">
    <property type="entry name" value="S1"/>
    <property type="match status" value="1"/>
</dbReference>
<dbReference type="CDD" id="cd04471">
    <property type="entry name" value="S1_RNase_R"/>
    <property type="match status" value="1"/>
</dbReference>
<proteinExistence type="inferred from homology"/>
<reference evidence="10" key="1">
    <citation type="journal article" date="2020" name="mSystems">
        <title>Genome- and Community-Level Interaction Insights into Carbon Utilization and Element Cycling Functions of Hydrothermarchaeota in Hydrothermal Sediment.</title>
        <authorList>
            <person name="Zhou Z."/>
            <person name="Liu Y."/>
            <person name="Xu W."/>
            <person name="Pan J."/>
            <person name="Luo Z.H."/>
            <person name="Li M."/>
        </authorList>
    </citation>
    <scope>NUCLEOTIDE SEQUENCE [LARGE SCALE GENOMIC DNA]</scope>
    <source>
        <strain evidence="10">HyVt-533</strain>
    </source>
</reference>
<comment type="function">
    <text evidence="8">3'-5' exoribonuclease that releases 5'-nucleoside monophosphates and is involved in maturation of structured RNAs.</text>
</comment>
<dbReference type="InterPro" id="IPR011805">
    <property type="entry name" value="RNase_R"/>
</dbReference>
<keyword evidence="3 8" id="KW-0963">Cytoplasm</keyword>
<evidence type="ECO:0000256" key="4">
    <source>
        <dbReference type="ARBA" id="ARBA00022722"/>
    </source>
</evidence>
<keyword evidence="5 8" id="KW-0378">Hydrolase</keyword>
<dbReference type="PANTHER" id="PTHR23355">
    <property type="entry name" value="RIBONUCLEASE"/>
    <property type="match status" value="1"/>
</dbReference>
<dbReference type="SMART" id="SM00955">
    <property type="entry name" value="RNB"/>
    <property type="match status" value="1"/>
</dbReference>
<evidence type="ECO:0000256" key="7">
    <source>
        <dbReference type="ARBA" id="ARBA00022884"/>
    </source>
</evidence>
<dbReference type="InterPro" id="IPR040476">
    <property type="entry name" value="CSD2"/>
</dbReference>
<dbReference type="InterPro" id="IPR011129">
    <property type="entry name" value="CSD"/>
</dbReference>
<dbReference type="GO" id="GO:0008859">
    <property type="term" value="F:exoribonuclease II activity"/>
    <property type="evidence" value="ECO:0007669"/>
    <property type="project" value="UniProtKB-UniRule"/>
</dbReference>
<dbReference type="InterPro" id="IPR013223">
    <property type="entry name" value="RNase_B_OB_dom"/>
</dbReference>
<dbReference type="GO" id="GO:0003723">
    <property type="term" value="F:RNA binding"/>
    <property type="evidence" value="ECO:0007669"/>
    <property type="project" value="UniProtKB-UniRule"/>
</dbReference>
<dbReference type="InterPro" id="IPR003029">
    <property type="entry name" value="S1_domain"/>
</dbReference>
<dbReference type="Pfam" id="PF08206">
    <property type="entry name" value="OB_RNB"/>
    <property type="match status" value="1"/>
</dbReference>
<dbReference type="GO" id="GO:0005829">
    <property type="term" value="C:cytosol"/>
    <property type="evidence" value="ECO:0007669"/>
    <property type="project" value="UniProtKB-ARBA"/>
</dbReference>
<evidence type="ECO:0000256" key="1">
    <source>
        <dbReference type="ARBA" id="ARBA00001849"/>
    </source>
</evidence>
<comment type="similarity">
    <text evidence="8">Belongs to the RNR ribonuclease family. RNase R subfamily.</text>
</comment>
<feature type="domain" description="S1 motif" evidence="9">
    <location>
        <begin position="627"/>
        <end position="708"/>
    </location>
</feature>